<dbReference type="OrthoDB" id="1937137at2759"/>
<accession>A0A834ZAX1</accession>
<evidence type="ECO:0000313" key="2">
    <source>
        <dbReference type="EMBL" id="KAF8404559.1"/>
    </source>
</evidence>
<dbReference type="AlphaFoldDB" id="A0A834ZAX1"/>
<feature type="compositionally biased region" description="Polar residues" evidence="1">
    <location>
        <begin position="29"/>
        <end position="44"/>
    </location>
</feature>
<gene>
    <name evidence="2" type="ORF">HHK36_009446</name>
</gene>
<feature type="region of interest" description="Disordered" evidence="1">
    <location>
        <begin position="122"/>
        <end position="238"/>
    </location>
</feature>
<dbReference type="Proteomes" id="UP000655225">
    <property type="component" value="Unassembled WGS sequence"/>
</dbReference>
<feature type="region of interest" description="Disordered" evidence="1">
    <location>
        <begin position="83"/>
        <end position="104"/>
    </location>
</feature>
<feature type="compositionally biased region" description="Polar residues" evidence="1">
    <location>
        <begin position="143"/>
        <end position="164"/>
    </location>
</feature>
<evidence type="ECO:0000256" key="1">
    <source>
        <dbReference type="SAM" id="MobiDB-lite"/>
    </source>
</evidence>
<feature type="compositionally biased region" description="Basic and acidic residues" evidence="1">
    <location>
        <begin position="183"/>
        <end position="205"/>
    </location>
</feature>
<feature type="compositionally biased region" description="Polar residues" evidence="1">
    <location>
        <begin position="92"/>
        <end position="103"/>
    </location>
</feature>
<keyword evidence="3" id="KW-1185">Reference proteome</keyword>
<comment type="caution">
    <text evidence="2">The sequence shown here is derived from an EMBL/GenBank/DDBJ whole genome shotgun (WGS) entry which is preliminary data.</text>
</comment>
<sequence length="542" mass="59941">MGCRGRPFIDLNEPPAEEDEESGGVLCFQPQNALPSSNTHTSDMLTTSEGSLRILNNHAFSHVSSVSGFRPFVRPKDVHSSEECVKQKMADASNTKDASSSKTGYYEETRATPLLGLGPADAQAVEREEGEWSDVEGSAEALVSSTSCCRHEGSMTSNGKSAQEQGMAERTDLSAHGKTAGKMSRDVRLPEGTKDEVTDITKDENSSQASSGLDPEPSDRTHNSNGNSDGNAKGDIPMDGQEEFLSLVNQREVKGVEANHVLKSANNPGKKHKLDQHKEAMLGKKRSRQTMFLNLEDVKQAGPIKTSTPRRQTFSSHITTRTVKEIRTVPAPAERSGEKQVPPITKDQKQADISCNEGGTPMEYGDHKCESNGDLNPGIQTRSRRLNGGSDLSVELYPPPIPRQGSWKQPTDSRQPKNPQVSTRKPAVVSQSSVDPKLGNKKHVSVKKQAANSTQYQDTSVERLLREVTNEKFWHHPEETDLQCVPGRFESVEEYVKVFEPLLFEECRAQLYNTWEEFTETVSRDAHVMVRIKSIERRERGT</sequence>
<dbReference type="OMA" id="ASHKDAN"/>
<protein>
    <submittedName>
        <fullName evidence="2">Uncharacterized protein</fullName>
    </submittedName>
</protein>
<organism evidence="2 3">
    <name type="scientific">Tetracentron sinense</name>
    <name type="common">Spur-leaf</name>
    <dbReference type="NCBI Taxonomy" id="13715"/>
    <lineage>
        <taxon>Eukaryota</taxon>
        <taxon>Viridiplantae</taxon>
        <taxon>Streptophyta</taxon>
        <taxon>Embryophyta</taxon>
        <taxon>Tracheophyta</taxon>
        <taxon>Spermatophyta</taxon>
        <taxon>Magnoliopsida</taxon>
        <taxon>Trochodendrales</taxon>
        <taxon>Trochodendraceae</taxon>
        <taxon>Tetracentron</taxon>
    </lineage>
</organism>
<name>A0A834ZAX1_TETSI</name>
<feature type="region of interest" description="Disordered" evidence="1">
    <location>
        <begin position="331"/>
        <end position="458"/>
    </location>
</feature>
<reference evidence="2 3" key="1">
    <citation type="submission" date="2020-04" db="EMBL/GenBank/DDBJ databases">
        <title>Plant Genome Project.</title>
        <authorList>
            <person name="Zhang R.-G."/>
        </authorList>
    </citation>
    <scope>NUCLEOTIDE SEQUENCE [LARGE SCALE GENOMIC DNA]</scope>
    <source>
        <strain evidence="2">YNK0</strain>
        <tissue evidence="2">Leaf</tissue>
    </source>
</reference>
<proteinExistence type="predicted"/>
<feature type="compositionally biased region" description="Polar residues" evidence="1">
    <location>
        <begin position="406"/>
        <end position="434"/>
    </location>
</feature>
<evidence type="ECO:0000313" key="3">
    <source>
        <dbReference type="Proteomes" id="UP000655225"/>
    </source>
</evidence>
<dbReference type="EMBL" id="JABCRI010000006">
    <property type="protein sequence ID" value="KAF8404559.1"/>
    <property type="molecule type" value="Genomic_DNA"/>
</dbReference>
<feature type="region of interest" description="Disordered" evidence="1">
    <location>
        <begin position="1"/>
        <end position="44"/>
    </location>
</feature>